<gene>
    <name evidence="2" type="ORF">THF1A12_120014</name>
</gene>
<dbReference type="InterPro" id="IPR000182">
    <property type="entry name" value="GNAT_dom"/>
</dbReference>
<dbReference type="CDD" id="cd04301">
    <property type="entry name" value="NAT_SF"/>
    <property type="match status" value="1"/>
</dbReference>
<dbReference type="InterPro" id="IPR050276">
    <property type="entry name" value="MshD_Acetyltransferase"/>
</dbReference>
<comment type="caution">
    <text evidence="2">The sequence shown here is derived from an EMBL/GenBank/DDBJ whole genome shotgun (WGS) entry which is preliminary data.</text>
</comment>
<organism evidence="2 3">
    <name type="scientific">Vibrio jasicida</name>
    <dbReference type="NCBI Taxonomy" id="766224"/>
    <lineage>
        <taxon>Bacteria</taxon>
        <taxon>Pseudomonadati</taxon>
        <taxon>Pseudomonadota</taxon>
        <taxon>Gammaproteobacteria</taxon>
        <taxon>Vibrionales</taxon>
        <taxon>Vibrionaceae</taxon>
        <taxon>Vibrio</taxon>
    </lineage>
</organism>
<dbReference type="Proteomes" id="UP001295462">
    <property type="component" value="Unassembled WGS sequence"/>
</dbReference>
<dbReference type="GO" id="GO:0016747">
    <property type="term" value="F:acyltransferase activity, transferring groups other than amino-acyl groups"/>
    <property type="evidence" value="ECO:0007669"/>
    <property type="project" value="InterPro"/>
</dbReference>
<proteinExistence type="predicted"/>
<dbReference type="PROSITE" id="PS51186">
    <property type="entry name" value="GNAT"/>
    <property type="match status" value="1"/>
</dbReference>
<dbReference type="SUPFAM" id="SSF55729">
    <property type="entry name" value="Acyl-CoA N-acyltransferases (Nat)"/>
    <property type="match status" value="1"/>
</dbReference>
<sequence>MEVSLREITKENYESVSELDVTKEQESYVACNMWSLVESFYNDTHVTRAIYQDEQVVGFFMWVRETKEKISIWRFMIDAKYQAKGIGRIALHKALEEIKQTENLRQIEICYNPNNPIAKTFYSQFGFMEVGMDEDGEDMLAIISLEPI</sequence>
<accession>A0AAU9QFS6</accession>
<evidence type="ECO:0000313" key="3">
    <source>
        <dbReference type="Proteomes" id="UP001295462"/>
    </source>
</evidence>
<dbReference type="Gene3D" id="3.40.630.30">
    <property type="match status" value="1"/>
</dbReference>
<protein>
    <submittedName>
        <fullName evidence="2">GNAT family N-acetyltransferase</fullName>
    </submittedName>
</protein>
<dbReference type="EMBL" id="CAKMUD010000024">
    <property type="protein sequence ID" value="CAH1572581.1"/>
    <property type="molecule type" value="Genomic_DNA"/>
</dbReference>
<dbReference type="AlphaFoldDB" id="A0AAU9QFS6"/>
<dbReference type="RefSeq" id="WP_104035896.1">
    <property type="nucleotide sequence ID" value="NZ_CAKMTZ010000035.1"/>
</dbReference>
<dbReference type="PANTHER" id="PTHR43617">
    <property type="entry name" value="L-AMINO ACID N-ACETYLTRANSFERASE"/>
    <property type="match status" value="1"/>
</dbReference>
<evidence type="ECO:0000313" key="2">
    <source>
        <dbReference type="EMBL" id="CAH1572581.1"/>
    </source>
</evidence>
<evidence type="ECO:0000259" key="1">
    <source>
        <dbReference type="PROSITE" id="PS51186"/>
    </source>
</evidence>
<dbReference type="InterPro" id="IPR016181">
    <property type="entry name" value="Acyl_CoA_acyltransferase"/>
</dbReference>
<dbReference type="Pfam" id="PF00583">
    <property type="entry name" value="Acetyltransf_1"/>
    <property type="match status" value="1"/>
</dbReference>
<dbReference type="PANTHER" id="PTHR43617:SF38">
    <property type="entry name" value="N-ACETYLTRANSFERASE DOMAIN-CONTAINING PROTEIN"/>
    <property type="match status" value="1"/>
</dbReference>
<name>A0AAU9QFS6_9VIBR</name>
<reference evidence="2" key="1">
    <citation type="submission" date="2022-01" db="EMBL/GenBank/DDBJ databases">
        <authorList>
            <person name="Lagorce A."/>
        </authorList>
    </citation>
    <scope>NUCLEOTIDE SEQUENCE</scope>
    <source>
        <strain evidence="2">Th15_F1_A12</strain>
    </source>
</reference>
<feature type="domain" description="N-acetyltransferase" evidence="1">
    <location>
        <begin position="3"/>
        <end position="146"/>
    </location>
</feature>